<evidence type="ECO:0000259" key="2">
    <source>
        <dbReference type="PROSITE" id="PS51729"/>
    </source>
</evidence>
<name>A0ABP8Y9D9_9MICO</name>
<proteinExistence type="predicted"/>
<dbReference type="Pfam" id="PF14542">
    <property type="entry name" value="Acetyltransf_CG"/>
    <property type="match status" value="1"/>
</dbReference>
<dbReference type="EMBL" id="BAABID010000006">
    <property type="protein sequence ID" value="GAA4723368.1"/>
    <property type="molecule type" value="Genomic_DNA"/>
</dbReference>
<dbReference type="InterPro" id="IPR031165">
    <property type="entry name" value="GNAT_YJDJ"/>
</dbReference>
<dbReference type="PROSITE" id="PS51729">
    <property type="entry name" value="GNAT_YJDJ"/>
    <property type="match status" value="1"/>
</dbReference>
<accession>A0ABP8Y9D9</accession>
<keyword evidence="4" id="KW-1185">Reference proteome</keyword>
<comment type="caution">
    <text evidence="3">The sequence shown here is derived from an EMBL/GenBank/DDBJ whole genome shotgun (WGS) entry which is preliminary data.</text>
</comment>
<evidence type="ECO:0000313" key="4">
    <source>
        <dbReference type="Proteomes" id="UP001500956"/>
    </source>
</evidence>
<dbReference type="CDD" id="cd04301">
    <property type="entry name" value="NAT_SF"/>
    <property type="match status" value="1"/>
</dbReference>
<dbReference type="Proteomes" id="UP001500956">
    <property type="component" value="Unassembled WGS sequence"/>
</dbReference>
<feature type="domain" description="N-acetyltransferase" evidence="2">
    <location>
        <begin position="22"/>
        <end position="109"/>
    </location>
</feature>
<dbReference type="SUPFAM" id="SSF55729">
    <property type="entry name" value="Acyl-CoA N-acyltransferases (Nat)"/>
    <property type="match status" value="1"/>
</dbReference>
<organism evidence="3 4">
    <name type="scientific">Isoptericola chiayiensis</name>
    <dbReference type="NCBI Taxonomy" id="579446"/>
    <lineage>
        <taxon>Bacteria</taxon>
        <taxon>Bacillati</taxon>
        <taxon>Actinomycetota</taxon>
        <taxon>Actinomycetes</taxon>
        <taxon>Micrococcales</taxon>
        <taxon>Promicromonosporaceae</taxon>
        <taxon>Isoptericola</taxon>
    </lineage>
</organism>
<feature type="region of interest" description="Disordered" evidence="1">
    <location>
        <begin position="1"/>
        <end position="21"/>
    </location>
</feature>
<dbReference type="PANTHER" id="PTHR31435">
    <property type="entry name" value="PROTEIN NATD1"/>
    <property type="match status" value="1"/>
</dbReference>
<sequence length="110" mass="11929">MAGTAVGHHDGSMTDQPNVDVRDDVERQAFVAVLDDGTEAGFAAYRRADGVVTFTHTEVPDEFEGQGIGSRLVAGALQQVRDDGDRVVARCPFVHAYIERHPEHQDLLAA</sequence>
<dbReference type="InterPro" id="IPR016181">
    <property type="entry name" value="Acyl_CoA_acyltransferase"/>
</dbReference>
<reference evidence="4" key="1">
    <citation type="journal article" date="2019" name="Int. J. Syst. Evol. Microbiol.">
        <title>The Global Catalogue of Microorganisms (GCM) 10K type strain sequencing project: providing services to taxonomists for standard genome sequencing and annotation.</title>
        <authorList>
            <consortium name="The Broad Institute Genomics Platform"/>
            <consortium name="The Broad Institute Genome Sequencing Center for Infectious Disease"/>
            <person name="Wu L."/>
            <person name="Ma J."/>
        </authorList>
    </citation>
    <scope>NUCLEOTIDE SEQUENCE [LARGE SCALE GENOMIC DNA]</scope>
    <source>
        <strain evidence="4">JCM 18063</strain>
    </source>
</reference>
<dbReference type="InterPro" id="IPR045057">
    <property type="entry name" value="Gcn5-rel_NAT"/>
</dbReference>
<dbReference type="Gene3D" id="3.40.630.30">
    <property type="match status" value="1"/>
</dbReference>
<protein>
    <recommendedName>
        <fullName evidence="2">N-acetyltransferase domain-containing protein</fullName>
    </recommendedName>
</protein>
<evidence type="ECO:0000313" key="3">
    <source>
        <dbReference type="EMBL" id="GAA4723368.1"/>
    </source>
</evidence>
<dbReference type="PANTHER" id="PTHR31435:SF10">
    <property type="entry name" value="BSR4717 PROTEIN"/>
    <property type="match status" value="1"/>
</dbReference>
<gene>
    <name evidence="3" type="ORF">GCM10023216_11170</name>
</gene>
<evidence type="ECO:0000256" key="1">
    <source>
        <dbReference type="SAM" id="MobiDB-lite"/>
    </source>
</evidence>